<feature type="chain" id="PRO_5030022730" description="alpha-L-rhamnosidase" evidence="4">
    <location>
        <begin position="19"/>
        <end position="1263"/>
    </location>
</feature>
<dbReference type="InterPro" id="IPR035396">
    <property type="entry name" value="Bac_rhamnosid6H"/>
</dbReference>
<dbReference type="OrthoDB" id="9766741at2"/>
<organism evidence="10 11">
    <name type="scientific">Filimonas lacunae</name>
    <dbReference type="NCBI Taxonomy" id="477680"/>
    <lineage>
        <taxon>Bacteria</taxon>
        <taxon>Pseudomonadati</taxon>
        <taxon>Bacteroidota</taxon>
        <taxon>Chitinophagia</taxon>
        <taxon>Chitinophagales</taxon>
        <taxon>Chitinophagaceae</taxon>
        <taxon>Filimonas</taxon>
    </lineage>
</organism>
<feature type="domain" description="Bacterial alpha-L-rhamnosidase N-terminal" evidence="6">
    <location>
        <begin position="169"/>
        <end position="342"/>
    </location>
</feature>
<dbReference type="SUPFAM" id="SSF48208">
    <property type="entry name" value="Six-hairpin glycosidases"/>
    <property type="match status" value="1"/>
</dbReference>
<dbReference type="Gene3D" id="1.50.10.10">
    <property type="match status" value="1"/>
</dbReference>
<dbReference type="InterPro" id="IPR035398">
    <property type="entry name" value="Bac_rhamnosid_C"/>
</dbReference>
<proteinExistence type="predicted"/>
<keyword evidence="4" id="KW-0732">Signal</keyword>
<evidence type="ECO:0000259" key="6">
    <source>
        <dbReference type="Pfam" id="PF08531"/>
    </source>
</evidence>
<dbReference type="KEGG" id="fln:FLA_1181"/>
<evidence type="ECO:0000259" key="5">
    <source>
        <dbReference type="Pfam" id="PF05592"/>
    </source>
</evidence>
<evidence type="ECO:0000256" key="1">
    <source>
        <dbReference type="ARBA" id="ARBA00001445"/>
    </source>
</evidence>
<gene>
    <name evidence="10" type="ORF">SAMN05421788_105369</name>
</gene>
<dbReference type="GO" id="GO:0030596">
    <property type="term" value="F:alpha-L-rhamnosidase activity"/>
    <property type="evidence" value="ECO:0007669"/>
    <property type="project" value="UniProtKB-EC"/>
</dbReference>
<dbReference type="Pfam" id="PF25788">
    <property type="entry name" value="Ig_Rha78A_N"/>
    <property type="match status" value="1"/>
</dbReference>
<dbReference type="EMBL" id="FTOR01000005">
    <property type="protein sequence ID" value="SIT22798.1"/>
    <property type="molecule type" value="Genomic_DNA"/>
</dbReference>
<evidence type="ECO:0000259" key="7">
    <source>
        <dbReference type="Pfam" id="PF13088"/>
    </source>
</evidence>
<dbReference type="RefSeq" id="WP_076380190.1">
    <property type="nucleotide sequence ID" value="NZ_AP017422.1"/>
</dbReference>
<feature type="domain" description="Alpha-L-rhamnosidase C-terminal" evidence="9">
    <location>
        <begin position="803"/>
        <end position="876"/>
    </location>
</feature>
<comment type="catalytic activity">
    <reaction evidence="1">
        <text>Hydrolysis of terminal non-reducing alpha-L-rhamnose residues in alpha-L-rhamnosides.</text>
        <dbReference type="EC" id="3.2.1.40"/>
    </reaction>
</comment>
<dbReference type="GO" id="GO:0005975">
    <property type="term" value="P:carbohydrate metabolic process"/>
    <property type="evidence" value="ECO:0007669"/>
    <property type="project" value="InterPro"/>
</dbReference>
<reference evidence="11" key="1">
    <citation type="submission" date="2017-01" db="EMBL/GenBank/DDBJ databases">
        <authorList>
            <person name="Varghese N."/>
            <person name="Submissions S."/>
        </authorList>
    </citation>
    <scope>NUCLEOTIDE SEQUENCE [LARGE SCALE GENOMIC DNA]</scope>
    <source>
        <strain evidence="11">DSM 21054</strain>
    </source>
</reference>
<dbReference type="InterPro" id="IPR008928">
    <property type="entry name" value="6-hairpin_glycosidase_sf"/>
</dbReference>
<dbReference type="Proteomes" id="UP000186917">
    <property type="component" value="Unassembled WGS sequence"/>
</dbReference>
<dbReference type="Gene3D" id="2.60.120.260">
    <property type="entry name" value="Galactose-binding domain-like"/>
    <property type="match status" value="2"/>
</dbReference>
<keyword evidence="11" id="KW-1185">Reference proteome</keyword>
<dbReference type="Pfam" id="PF08531">
    <property type="entry name" value="Bac_rhamnosid_N"/>
    <property type="match status" value="1"/>
</dbReference>
<dbReference type="Gene3D" id="2.60.40.10">
    <property type="entry name" value="Immunoglobulins"/>
    <property type="match status" value="1"/>
</dbReference>
<feature type="domain" description="Alpha-L-rhamnosidase concanavalin-like" evidence="5">
    <location>
        <begin position="355"/>
        <end position="450"/>
    </location>
</feature>
<accession>A0A173MC64</accession>
<dbReference type="Gene3D" id="2.120.10.10">
    <property type="match status" value="1"/>
</dbReference>
<dbReference type="Pfam" id="PF17389">
    <property type="entry name" value="Bac_rhamnosid6H"/>
    <property type="match status" value="1"/>
</dbReference>
<evidence type="ECO:0000313" key="11">
    <source>
        <dbReference type="Proteomes" id="UP000186917"/>
    </source>
</evidence>
<dbReference type="CDD" id="cd15482">
    <property type="entry name" value="Sialidase_non-viral"/>
    <property type="match status" value="1"/>
</dbReference>
<evidence type="ECO:0000256" key="2">
    <source>
        <dbReference type="ARBA" id="ARBA00012652"/>
    </source>
</evidence>
<feature type="signal peptide" evidence="4">
    <location>
        <begin position="1"/>
        <end position="18"/>
    </location>
</feature>
<feature type="domain" description="Alpha-L-rhamnosidase six-hairpin glycosidase" evidence="8">
    <location>
        <begin position="456"/>
        <end position="800"/>
    </location>
</feature>
<dbReference type="InterPro" id="IPR036278">
    <property type="entry name" value="Sialidase_sf"/>
</dbReference>
<dbReference type="Pfam" id="PF17390">
    <property type="entry name" value="Bac_rhamnosid_C"/>
    <property type="match status" value="1"/>
</dbReference>
<keyword evidence="3" id="KW-0378">Hydrolase</keyword>
<dbReference type="InterPro" id="IPR012341">
    <property type="entry name" value="6hp_glycosidase-like_sf"/>
</dbReference>
<dbReference type="EC" id="3.2.1.40" evidence="2"/>
<dbReference type="InterPro" id="IPR013783">
    <property type="entry name" value="Ig-like_fold"/>
</dbReference>
<dbReference type="InterPro" id="IPR011040">
    <property type="entry name" value="Sialidase"/>
</dbReference>
<dbReference type="PANTHER" id="PTHR33307">
    <property type="entry name" value="ALPHA-RHAMNOSIDASE (EUROFUNG)"/>
    <property type="match status" value="1"/>
</dbReference>
<evidence type="ECO:0000313" key="10">
    <source>
        <dbReference type="EMBL" id="SIT22798.1"/>
    </source>
</evidence>
<evidence type="ECO:0000256" key="3">
    <source>
        <dbReference type="ARBA" id="ARBA00022801"/>
    </source>
</evidence>
<dbReference type="InterPro" id="IPR013737">
    <property type="entry name" value="Bac_rhamnosid_N"/>
</dbReference>
<dbReference type="PANTHER" id="PTHR33307:SF6">
    <property type="entry name" value="ALPHA-RHAMNOSIDASE (EUROFUNG)-RELATED"/>
    <property type="match status" value="1"/>
</dbReference>
<dbReference type="Gene3D" id="2.60.420.10">
    <property type="entry name" value="Maltose phosphorylase, domain 3"/>
    <property type="match status" value="1"/>
</dbReference>
<dbReference type="AlphaFoldDB" id="A0A173MC64"/>
<name>A0A173MC64_9BACT</name>
<evidence type="ECO:0000259" key="9">
    <source>
        <dbReference type="Pfam" id="PF17390"/>
    </source>
</evidence>
<dbReference type="Pfam" id="PF13088">
    <property type="entry name" value="BNR_2"/>
    <property type="match status" value="1"/>
</dbReference>
<evidence type="ECO:0000256" key="4">
    <source>
        <dbReference type="SAM" id="SignalP"/>
    </source>
</evidence>
<protein>
    <recommendedName>
        <fullName evidence="2">alpha-L-rhamnosidase</fullName>
        <ecNumber evidence="2">3.2.1.40</ecNumber>
    </recommendedName>
</protein>
<feature type="domain" description="Sialidase" evidence="7">
    <location>
        <begin position="944"/>
        <end position="1218"/>
    </location>
</feature>
<dbReference type="InterPro" id="IPR008902">
    <property type="entry name" value="Rhamnosid_concanavalin"/>
</dbReference>
<sequence length="1263" mass="140463">MKALLIAITCLVCLTATAQVQVHHLRCEMLENPVGVDAQQPRISWQLSSTQRDVQQTAYEIIAASSREKLAANAGDLWQSGKVSSTQNAWVSYAGKALAANSYCYWKVKVYTNKGVTGWSEPAYWLNSLQPAQWKAKWIGMDSAFAWDSVSQWSRLSARYAGKVFTHTKKVKQAVAYIAGVGLYELYMNGNKVGSQVLSPAPTDYRKAVLYNSYDVTALMQQPKQDIMVALGNGRFFTMRQNYKPAKINTFGYPKLLFQLELTYTDGTRETVISDGSWKLNADGPIRSNNEYDGETYDANKALTGKRSLALASVAEGWMPVQLVAAPGGVLKAQVSEPMRVMKTLKPVSIRPSANGYILDMGQNFAGWLQMKVQGKQGDKVTMRFAESLQPNGNLYTANLRDARATNTYTLKGGGVETWHPAFVYQGFRYVEVTGFPGKPAADNFEGQLVYDALETTGQLQTSDTIINKIIRNAWWGIASNYKGMPVDCPQRNERQPWLGDRATGALGESFLFGNGNLYAKWLDDIEDAQTAEGAIPDVAPAYWNYYSDNVTWPGTYLMVADMLYKQYGNAQPIVKHYASMKKWMRYMQGKYLKNYLLTKDKYGDWCVPPEDLHMIRSRDSLRNTNGTLIATATYYQMLQYMQQFAKLAGQQEDVVGFATLADSVKKAFHTTFYRAQQKCYDNNTATANLLPLYYGMVPAELEEGVFNSLYNTVKITNHMHVSTGVIGIQYLMRGLTRFQRSDIAYTLASNKTYPSWGYMTENGASTIWELWNGNTADPQMNSQNHVMLLGDLLVWLFENAGGIQSAGAGFRSIVMKPENMDGLTYVNASYQSVNGAIVSNWQKKEDLFNWQVTIPANTQATLYIPANDSAGVTEGGKPAAKAAGVRFLRMEGRTAVYSVASGSYHFSSALLWKKGIVTDEFIFSQSPFPESHSSTIAETPKGLIAAWFGGTKEGNKDVEIYTSRLVNGQWTTPVSVANGVVNDSVRIACYNPVLYQVPHGDLLLFYKIGNKVANWKGWMIRSKDNGISWSSPEALPEGFLGPIKNKPVQVGNVLICPSSTEGNGWRVHFETTTDEGKTWNKIGPLNDGKTINAIQPSILHYADGRLQILCRTRNRSIAEAWSSDGGKTWGEMKLIHLPNNNSGTDAITLKDGRQLLVYNHVKPDASLSNGKGPRTPLNVALSKDGKTWYASLVLEDSPVSQYSYPSVMQSADGMVHIVYTWRRERIKYVKIDPAKLEMKEIINEQWPGAAISPATNASHEEP</sequence>
<dbReference type="SUPFAM" id="SSF50939">
    <property type="entry name" value="Sialidases"/>
    <property type="match status" value="1"/>
</dbReference>
<dbReference type="Pfam" id="PF05592">
    <property type="entry name" value="Bac_rhamnosid"/>
    <property type="match status" value="1"/>
</dbReference>
<evidence type="ECO:0000259" key="8">
    <source>
        <dbReference type="Pfam" id="PF17389"/>
    </source>
</evidence>
<dbReference type="InterPro" id="IPR016007">
    <property type="entry name" value="Alpha_rhamnosid"/>
</dbReference>
<dbReference type="STRING" id="477680.SAMN05421788_105369"/>